<name>A0A5B6WFS3_9ROSI</name>
<reference evidence="2" key="1">
    <citation type="journal article" date="2019" name="Plant Biotechnol. J.">
        <title>Genome sequencing of the Australian wild diploid species Gossypium australe highlights disease resistance and delayed gland morphogenesis.</title>
        <authorList>
            <person name="Cai Y."/>
            <person name="Cai X."/>
            <person name="Wang Q."/>
            <person name="Wang P."/>
            <person name="Zhang Y."/>
            <person name="Cai C."/>
            <person name="Xu Y."/>
            <person name="Wang K."/>
            <person name="Zhou Z."/>
            <person name="Wang C."/>
            <person name="Geng S."/>
            <person name="Li B."/>
            <person name="Dong Q."/>
            <person name="Hou Y."/>
            <person name="Wang H."/>
            <person name="Ai P."/>
            <person name="Liu Z."/>
            <person name="Yi F."/>
            <person name="Sun M."/>
            <person name="An G."/>
            <person name="Cheng J."/>
            <person name="Zhang Y."/>
            <person name="Shi Q."/>
            <person name="Xie Y."/>
            <person name="Shi X."/>
            <person name="Chang Y."/>
            <person name="Huang F."/>
            <person name="Chen Y."/>
            <person name="Hong S."/>
            <person name="Mi L."/>
            <person name="Sun Q."/>
            <person name="Zhang L."/>
            <person name="Zhou B."/>
            <person name="Peng R."/>
            <person name="Zhang X."/>
            <person name="Liu F."/>
        </authorList>
    </citation>
    <scope>NUCLEOTIDE SEQUENCE [LARGE SCALE GENOMIC DNA]</scope>
    <source>
        <strain evidence="2">cv. PA1801</strain>
    </source>
</reference>
<dbReference type="AlphaFoldDB" id="A0A5B6WFS3"/>
<keyword evidence="2" id="KW-1185">Reference proteome</keyword>
<keyword evidence="1" id="KW-0548">Nucleotidyltransferase</keyword>
<accession>A0A5B6WFS3</accession>
<dbReference type="GO" id="GO:0003964">
    <property type="term" value="F:RNA-directed DNA polymerase activity"/>
    <property type="evidence" value="ECO:0007669"/>
    <property type="project" value="UniProtKB-KW"/>
</dbReference>
<protein>
    <submittedName>
        <fullName evidence="1">Reverse transcriptase</fullName>
    </submittedName>
</protein>
<organism evidence="1 2">
    <name type="scientific">Gossypium australe</name>
    <dbReference type="NCBI Taxonomy" id="47621"/>
    <lineage>
        <taxon>Eukaryota</taxon>
        <taxon>Viridiplantae</taxon>
        <taxon>Streptophyta</taxon>
        <taxon>Embryophyta</taxon>
        <taxon>Tracheophyta</taxon>
        <taxon>Spermatophyta</taxon>
        <taxon>Magnoliopsida</taxon>
        <taxon>eudicotyledons</taxon>
        <taxon>Gunneridae</taxon>
        <taxon>Pentapetalae</taxon>
        <taxon>rosids</taxon>
        <taxon>malvids</taxon>
        <taxon>Malvales</taxon>
        <taxon>Malvaceae</taxon>
        <taxon>Malvoideae</taxon>
        <taxon>Gossypium</taxon>
    </lineage>
</organism>
<gene>
    <name evidence="1" type="ORF">EPI10_020433</name>
</gene>
<dbReference type="PANTHER" id="PTHR46890">
    <property type="entry name" value="NON-LTR RETROLELEMENT REVERSE TRANSCRIPTASE-LIKE PROTEIN-RELATED"/>
    <property type="match status" value="1"/>
</dbReference>
<keyword evidence="1" id="KW-0808">Transferase</keyword>
<sequence length="182" mass="20572">MNVASIYSIDLFTASSQEDTSRIYAIVHHVSLTINDEFLLPFREEEVCVALKDMASLKALDIDGYSVLFFQKFWPIVGKDVIAFYFSVLNGEIGIEGVNQEHIVLILKVVYKIIAKIFVCKMMGVLESCIHKAQEAFIPGRQIFDNVLVAYEVLHPFMLKHNGATGTFALKLDMSKAYDRVE</sequence>
<dbReference type="OrthoDB" id="10493907at2759"/>
<dbReference type="PANTHER" id="PTHR46890:SF48">
    <property type="entry name" value="RNA-DIRECTED DNA POLYMERASE"/>
    <property type="match status" value="1"/>
</dbReference>
<dbReference type="Proteomes" id="UP000325315">
    <property type="component" value="Unassembled WGS sequence"/>
</dbReference>
<comment type="caution">
    <text evidence="1">The sequence shown here is derived from an EMBL/GenBank/DDBJ whole genome shotgun (WGS) entry which is preliminary data.</text>
</comment>
<dbReference type="InterPro" id="IPR052343">
    <property type="entry name" value="Retrotransposon-Effector_Assoc"/>
</dbReference>
<dbReference type="EMBL" id="SMMG02000003">
    <property type="protein sequence ID" value="KAA3479965.1"/>
    <property type="molecule type" value="Genomic_DNA"/>
</dbReference>
<evidence type="ECO:0000313" key="2">
    <source>
        <dbReference type="Proteomes" id="UP000325315"/>
    </source>
</evidence>
<keyword evidence="1" id="KW-0695">RNA-directed DNA polymerase</keyword>
<evidence type="ECO:0000313" key="1">
    <source>
        <dbReference type="EMBL" id="KAA3479965.1"/>
    </source>
</evidence>
<proteinExistence type="predicted"/>